<dbReference type="GO" id="GO:0003676">
    <property type="term" value="F:nucleic acid binding"/>
    <property type="evidence" value="ECO:0007669"/>
    <property type="project" value="InterPro"/>
</dbReference>
<proteinExistence type="predicted"/>
<gene>
    <name evidence="2" type="ORF">BOTBODRAFT_86070</name>
</gene>
<dbReference type="OrthoDB" id="2266637at2759"/>
<dbReference type="STRING" id="930990.A0A067MUP2"/>
<organism evidence="2 3">
    <name type="scientific">Botryobasidium botryosum (strain FD-172 SS1)</name>
    <dbReference type="NCBI Taxonomy" id="930990"/>
    <lineage>
        <taxon>Eukaryota</taxon>
        <taxon>Fungi</taxon>
        <taxon>Dikarya</taxon>
        <taxon>Basidiomycota</taxon>
        <taxon>Agaricomycotina</taxon>
        <taxon>Agaricomycetes</taxon>
        <taxon>Cantharellales</taxon>
        <taxon>Botryobasidiaceae</taxon>
        <taxon>Botryobasidium</taxon>
    </lineage>
</organism>
<dbReference type="PANTHER" id="PTHR46564:SF1">
    <property type="entry name" value="TRANSPOSASE"/>
    <property type="match status" value="1"/>
</dbReference>
<evidence type="ECO:0000313" key="3">
    <source>
        <dbReference type="Proteomes" id="UP000027195"/>
    </source>
</evidence>
<evidence type="ECO:0000313" key="2">
    <source>
        <dbReference type="EMBL" id="KDQ18405.1"/>
    </source>
</evidence>
<sequence length="60" mass="6779">SLQLPKMNPFPHTNSVLAMDNCNTHRSDYLRAVVEAAGCRFEFLPAYSPDFSPIEMTFSI</sequence>
<dbReference type="InParanoid" id="A0A067MUP2"/>
<dbReference type="HOGENOM" id="CLU_056788_14_6_1"/>
<dbReference type="InterPro" id="IPR038717">
    <property type="entry name" value="Tc1-like_DDE_dom"/>
</dbReference>
<dbReference type="InterPro" id="IPR036397">
    <property type="entry name" value="RNaseH_sf"/>
</dbReference>
<dbReference type="EMBL" id="KL198021">
    <property type="protein sequence ID" value="KDQ18405.1"/>
    <property type="molecule type" value="Genomic_DNA"/>
</dbReference>
<protein>
    <recommendedName>
        <fullName evidence="1">Tc1-like transposase DDE domain-containing protein</fullName>
    </recommendedName>
</protein>
<dbReference type="AlphaFoldDB" id="A0A067MUP2"/>
<feature type="non-terminal residue" evidence="2">
    <location>
        <position position="60"/>
    </location>
</feature>
<feature type="non-terminal residue" evidence="2">
    <location>
        <position position="1"/>
    </location>
</feature>
<dbReference type="Pfam" id="PF13358">
    <property type="entry name" value="DDE_3"/>
    <property type="match status" value="1"/>
</dbReference>
<dbReference type="Gene3D" id="3.30.420.10">
    <property type="entry name" value="Ribonuclease H-like superfamily/Ribonuclease H"/>
    <property type="match status" value="1"/>
</dbReference>
<dbReference type="Proteomes" id="UP000027195">
    <property type="component" value="Unassembled WGS sequence"/>
</dbReference>
<evidence type="ECO:0000259" key="1">
    <source>
        <dbReference type="Pfam" id="PF13358"/>
    </source>
</evidence>
<dbReference type="PANTHER" id="PTHR46564">
    <property type="entry name" value="TRANSPOSASE"/>
    <property type="match status" value="1"/>
</dbReference>
<feature type="domain" description="Tc1-like transposase DDE" evidence="1">
    <location>
        <begin position="9"/>
        <end position="59"/>
    </location>
</feature>
<keyword evidence="3" id="KW-1185">Reference proteome</keyword>
<reference evidence="3" key="1">
    <citation type="journal article" date="2014" name="Proc. Natl. Acad. Sci. U.S.A.">
        <title>Extensive sampling of basidiomycete genomes demonstrates inadequacy of the white-rot/brown-rot paradigm for wood decay fungi.</title>
        <authorList>
            <person name="Riley R."/>
            <person name="Salamov A.A."/>
            <person name="Brown D.W."/>
            <person name="Nagy L.G."/>
            <person name="Floudas D."/>
            <person name="Held B.W."/>
            <person name="Levasseur A."/>
            <person name="Lombard V."/>
            <person name="Morin E."/>
            <person name="Otillar R."/>
            <person name="Lindquist E.A."/>
            <person name="Sun H."/>
            <person name="LaButti K.M."/>
            <person name="Schmutz J."/>
            <person name="Jabbour D."/>
            <person name="Luo H."/>
            <person name="Baker S.E."/>
            <person name="Pisabarro A.G."/>
            <person name="Walton J.D."/>
            <person name="Blanchette R.A."/>
            <person name="Henrissat B."/>
            <person name="Martin F."/>
            <person name="Cullen D."/>
            <person name="Hibbett D.S."/>
            <person name="Grigoriev I.V."/>
        </authorList>
    </citation>
    <scope>NUCLEOTIDE SEQUENCE [LARGE SCALE GENOMIC DNA]</scope>
    <source>
        <strain evidence="3">FD-172 SS1</strain>
    </source>
</reference>
<accession>A0A067MUP2</accession>
<name>A0A067MUP2_BOTB1</name>